<accession>A0A5J4WJ82</accession>
<dbReference type="AlphaFoldDB" id="A0A5J4WJ82"/>
<evidence type="ECO:0000313" key="3">
    <source>
        <dbReference type="Proteomes" id="UP000324800"/>
    </source>
</evidence>
<feature type="region of interest" description="Disordered" evidence="1">
    <location>
        <begin position="27"/>
        <end position="61"/>
    </location>
</feature>
<evidence type="ECO:0000256" key="1">
    <source>
        <dbReference type="SAM" id="MobiDB-lite"/>
    </source>
</evidence>
<sequence length="170" mass="19547">MNQLERIQHAQKVHSKMSAGLQMTTILGQGENGLESVSEKEQENEISENSKENGSNNQRELFIQQLQQQMADFEQQDKSKNDSKQDSQNQNQFIDQYYDNPLLLLLLSQIESPLKLPFKLLNPLLMLEFPEVGEKTNPFEFERCLPSPLDNNDDVVDLKVLSCVYESIDV</sequence>
<gene>
    <name evidence="2" type="ORF">EZS28_010053</name>
</gene>
<dbReference type="Proteomes" id="UP000324800">
    <property type="component" value="Unassembled WGS sequence"/>
</dbReference>
<evidence type="ECO:0000313" key="2">
    <source>
        <dbReference type="EMBL" id="KAA6394419.1"/>
    </source>
</evidence>
<reference evidence="2 3" key="1">
    <citation type="submission" date="2019-03" db="EMBL/GenBank/DDBJ databases">
        <title>Single cell metagenomics reveals metabolic interactions within the superorganism composed of flagellate Streblomastix strix and complex community of Bacteroidetes bacteria on its surface.</title>
        <authorList>
            <person name="Treitli S.C."/>
            <person name="Kolisko M."/>
            <person name="Husnik F."/>
            <person name="Keeling P."/>
            <person name="Hampl V."/>
        </authorList>
    </citation>
    <scope>NUCLEOTIDE SEQUENCE [LARGE SCALE GENOMIC DNA]</scope>
    <source>
        <strain evidence="2">ST1C</strain>
    </source>
</reference>
<dbReference type="EMBL" id="SNRW01001947">
    <property type="protein sequence ID" value="KAA6394419.1"/>
    <property type="molecule type" value="Genomic_DNA"/>
</dbReference>
<comment type="caution">
    <text evidence="2">The sequence shown here is derived from an EMBL/GenBank/DDBJ whole genome shotgun (WGS) entry which is preliminary data.</text>
</comment>
<protein>
    <submittedName>
        <fullName evidence="2">Uncharacterized protein</fullName>
    </submittedName>
</protein>
<name>A0A5J4WJ82_9EUKA</name>
<proteinExistence type="predicted"/>
<feature type="compositionally biased region" description="Basic and acidic residues" evidence="1">
    <location>
        <begin position="37"/>
        <end position="51"/>
    </location>
</feature>
<organism evidence="2 3">
    <name type="scientific">Streblomastix strix</name>
    <dbReference type="NCBI Taxonomy" id="222440"/>
    <lineage>
        <taxon>Eukaryota</taxon>
        <taxon>Metamonada</taxon>
        <taxon>Preaxostyla</taxon>
        <taxon>Oxymonadida</taxon>
        <taxon>Streblomastigidae</taxon>
        <taxon>Streblomastix</taxon>
    </lineage>
</organism>